<evidence type="ECO:0000313" key="1">
    <source>
        <dbReference type="EMBL" id="USI72689.1"/>
    </source>
</evidence>
<reference evidence="1" key="1">
    <citation type="journal article" date="2022" name="Toxins">
        <title>Genomic Analysis of Sphingopyxis sp. USTB-05 for Biodegrading Cyanobacterial Hepatotoxins.</title>
        <authorList>
            <person name="Liu C."/>
            <person name="Xu Q."/>
            <person name="Zhao Z."/>
            <person name="Zhang H."/>
            <person name="Liu X."/>
            <person name="Yin C."/>
            <person name="Liu Y."/>
            <person name="Yan H."/>
        </authorList>
    </citation>
    <scope>NUCLEOTIDE SEQUENCE</scope>
    <source>
        <strain evidence="1">NBD5</strain>
    </source>
</reference>
<keyword evidence="2" id="KW-1185">Reference proteome</keyword>
<gene>
    <name evidence="1" type="ORF">LHA26_15640</name>
</gene>
<evidence type="ECO:0000313" key="2">
    <source>
        <dbReference type="Proteomes" id="UP001056937"/>
    </source>
</evidence>
<proteinExistence type="predicted"/>
<protein>
    <recommendedName>
        <fullName evidence="3">Integrase</fullName>
    </recommendedName>
</protein>
<organism evidence="1 2">
    <name type="scientific">Sphingomonas morindae</name>
    <dbReference type="NCBI Taxonomy" id="1541170"/>
    <lineage>
        <taxon>Bacteria</taxon>
        <taxon>Pseudomonadati</taxon>
        <taxon>Pseudomonadota</taxon>
        <taxon>Alphaproteobacteria</taxon>
        <taxon>Sphingomonadales</taxon>
        <taxon>Sphingomonadaceae</taxon>
        <taxon>Sphingomonas</taxon>
    </lineage>
</organism>
<name>A0ABY4X6Y1_9SPHN</name>
<dbReference type="RefSeq" id="WP_252166495.1">
    <property type="nucleotide sequence ID" value="NZ_CP084930.1"/>
</dbReference>
<dbReference type="EMBL" id="CP084930">
    <property type="protein sequence ID" value="USI72689.1"/>
    <property type="molecule type" value="Genomic_DNA"/>
</dbReference>
<dbReference type="Proteomes" id="UP001056937">
    <property type="component" value="Chromosome 1"/>
</dbReference>
<accession>A0ABY4X6Y1</accession>
<sequence length="408" mass="45404">MPATKRPKPLYQRGAYKLYARAGRALEIIWYDPERRRERSLSAGTRDLGEARLALDRLFLASTGAKRCPTCHRAWDHRETPLLADAIADYLILGEHKAGAKSARSRLGHVLDYLADRPATRCADVDARWVDGFRAWLRAKPVVSPRGAVTRDRTLGAVEGCVLQLAAAINATPGQKAAFRAEQPAAVAASPVYRADVPMLARMFDFCLRPEAPTEKARAARRRERANLLRYLRFAVSTWARPDAIFDARPVQWHAAARVLDLNPPGRRQTKKHRPKIPIARQFAPYLDSGDAFLPVSLVRAPWERMRAHLGLPTGRESGEKLIRRSMATIARRRIGEAQWRQGEMMLGHVKTSVSDIYALPDPANLGLALAATESIIDDIERLAPGAFDPPAYRAFTAPRSLAGPKKL</sequence>
<evidence type="ECO:0008006" key="3">
    <source>
        <dbReference type="Google" id="ProtNLM"/>
    </source>
</evidence>